<organism evidence="1 2">
    <name type="scientific">Sulfurisphaera tokodaii</name>
    <dbReference type="NCBI Taxonomy" id="111955"/>
    <lineage>
        <taxon>Archaea</taxon>
        <taxon>Thermoproteota</taxon>
        <taxon>Thermoprotei</taxon>
        <taxon>Sulfolobales</taxon>
        <taxon>Sulfolobaceae</taxon>
        <taxon>Sulfurisphaera</taxon>
    </lineage>
</organism>
<evidence type="ECO:0000313" key="1">
    <source>
        <dbReference type="EMBL" id="HII73392.1"/>
    </source>
</evidence>
<dbReference type="RefSeq" id="WP_010980060.1">
    <property type="nucleotide sequence ID" value="NZ_BAABQO010000001.1"/>
</dbReference>
<dbReference type="AlphaFoldDB" id="A0A832T165"/>
<reference evidence="1" key="1">
    <citation type="journal article" date="2020" name="bioRxiv">
        <title>A rank-normalized archaeal taxonomy based on genome phylogeny resolves widespread incomplete and uneven classifications.</title>
        <authorList>
            <person name="Rinke C."/>
            <person name="Chuvochina M."/>
            <person name="Mussig A.J."/>
            <person name="Chaumeil P.-A."/>
            <person name="Waite D.W."/>
            <person name="Whitman W.B."/>
            <person name="Parks D.H."/>
            <person name="Hugenholtz P."/>
        </authorList>
    </citation>
    <scope>NUCLEOTIDE SEQUENCE</scope>
    <source>
        <strain evidence="1">UBA8838</strain>
    </source>
</reference>
<comment type="caution">
    <text evidence="1">The sequence shown here is derived from an EMBL/GenBank/DDBJ whole genome shotgun (WGS) entry which is preliminary data.</text>
</comment>
<accession>A0A832T165</accession>
<dbReference type="OMA" id="NEMEQHP"/>
<evidence type="ECO:0000313" key="2">
    <source>
        <dbReference type="Proteomes" id="UP000646844"/>
    </source>
</evidence>
<evidence type="ECO:0008006" key="3">
    <source>
        <dbReference type="Google" id="ProtNLM"/>
    </source>
</evidence>
<sequence>MKYLRVRMKVYYGYKKPFLPSTTLAGALTQFYSINGKDKDVNFGFSDFTLLNKFPFYQNRVSLGRVYYYSFPYLQLLYFSNRKVYGEYEGCIVGDLQDAMSELKNLIFVNFSEVEDVKVEESNSSLYALAIPVIRLDDAKAFGDIVRVRFLRFHGSNELEQHQIYVLDGKDVRQTRDKVVKLVDVKLGRNPKNYNILLDFFNEIKGLDRTYMKMAHGVVVPKECLSE</sequence>
<name>A0A832T165_9CREN</name>
<protein>
    <recommendedName>
        <fullName evidence="3">CRISPR-associated protein Cas5</fullName>
    </recommendedName>
</protein>
<dbReference type="GeneID" id="1460049"/>
<dbReference type="EMBL" id="DUJO01000015">
    <property type="protein sequence ID" value="HII73392.1"/>
    <property type="molecule type" value="Genomic_DNA"/>
</dbReference>
<proteinExistence type="predicted"/>
<gene>
    <name evidence="1" type="ORF">HA332_03145</name>
</gene>
<dbReference type="Proteomes" id="UP000646844">
    <property type="component" value="Unassembled WGS sequence"/>
</dbReference>